<dbReference type="Proteomes" id="UP000004947">
    <property type="component" value="Unassembled WGS sequence"/>
</dbReference>
<dbReference type="OrthoDB" id="9769991at2"/>
<keyword evidence="3" id="KW-1185">Reference proteome</keyword>
<evidence type="ECO:0000313" key="3">
    <source>
        <dbReference type="Proteomes" id="UP000004947"/>
    </source>
</evidence>
<feature type="transmembrane region" description="Helical" evidence="1">
    <location>
        <begin position="997"/>
        <end position="1016"/>
    </location>
</feature>
<feature type="transmembrane region" description="Helical" evidence="1">
    <location>
        <begin position="401"/>
        <end position="422"/>
    </location>
</feature>
<comment type="caution">
    <text evidence="2">The sequence shown here is derived from an EMBL/GenBank/DDBJ whole genome shotgun (WGS) entry which is preliminary data.</text>
</comment>
<feature type="transmembrane region" description="Helical" evidence="1">
    <location>
        <begin position="513"/>
        <end position="535"/>
    </location>
</feature>
<feature type="transmembrane region" description="Helical" evidence="1">
    <location>
        <begin position="665"/>
        <end position="685"/>
    </location>
</feature>
<proteinExistence type="predicted"/>
<feature type="transmembrane region" description="Helical" evidence="1">
    <location>
        <begin position="541"/>
        <end position="570"/>
    </location>
</feature>
<feature type="transmembrane region" description="Helical" evidence="1">
    <location>
        <begin position="691"/>
        <end position="711"/>
    </location>
</feature>
<evidence type="ECO:0000313" key="2">
    <source>
        <dbReference type="EMBL" id="EDM29671.1"/>
    </source>
</evidence>
<keyword evidence="1" id="KW-1133">Transmembrane helix</keyword>
<evidence type="ECO:0000256" key="1">
    <source>
        <dbReference type="SAM" id="Phobius"/>
    </source>
</evidence>
<dbReference type="RefSeq" id="WP_007276790.1">
    <property type="nucleotide sequence ID" value="NZ_ABCK01000001.1"/>
</dbReference>
<protein>
    <submittedName>
        <fullName evidence="2">Uncharacterized protein</fullName>
    </submittedName>
</protein>
<reference evidence="2 3" key="1">
    <citation type="journal article" date="2010" name="J. Bacteriol.">
        <title>Genome sequence of Lentisphaera araneosa HTCC2155T, the type species of the order Lentisphaerales in the phylum Lentisphaerae.</title>
        <authorList>
            <person name="Thrash J.C."/>
            <person name="Cho J.C."/>
            <person name="Vergin K.L."/>
            <person name="Morris R.M."/>
            <person name="Giovannoni S.J."/>
        </authorList>
    </citation>
    <scope>NUCLEOTIDE SEQUENCE [LARGE SCALE GENOMIC DNA]</scope>
    <source>
        <strain evidence="2 3">HTCC2155</strain>
    </source>
</reference>
<feature type="transmembrane region" description="Helical" evidence="1">
    <location>
        <begin position="434"/>
        <end position="454"/>
    </location>
</feature>
<feature type="transmembrane region" description="Helical" evidence="1">
    <location>
        <begin position="286"/>
        <end position="304"/>
    </location>
</feature>
<dbReference type="eggNOG" id="COG3459">
    <property type="taxonomic scope" value="Bacteria"/>
</dbReference>
<feature type="transmembrane region" description="Helical" evidence="1">
    <location>
        <begin position="316"/>
        <end position="333"/>
    </location>
</feature>
<feature type="transmembrane region" description="Helical" evidence="1">
    <location>
        <begin position="718"/>
        <end position="737"/>
    </location>
</feature>
<dbReference type="STRING" id="313628.LNTAR_18013"/>
<organism evidence="2 3">
    <name type="scientific">Lentisphaera araneosa HTCC2155</name>
    <dbReference type="NCBI Taxonomy" id="313628"/>
    <lineage>
        <taxon>Bacteria</taxon>
        <taxon>Pseudomonadati</taxon>
        <taxon>Lentisphaerota</taxon>
        <taxon>Lentisphaeria</taxon>
        <taxon>Lentisphaerales</taxon>
        <taxon>Lentisphaeraceae</taxon>
        <taxon>Lentisphaera</taxon>
    </lineage>
</organism>
<sequence>MKYFFLSLLFCFSLFGLDLVDSGTIHMNGAEGHSHFSNEGSKLNYKLKHLAIVGNWHRLKDIERKDLLHFTISDPSKAKDLQINLELKGDAGVQHFPLSSESQDILIQWDLLGNLNEIVLLVSNTKQSTVSGELNYSFDLRNFPALEKKQSFQIAESGALNINSAISFLDDSRLKFALGPGDICGVWAKGFDLQGMDILELNLSPLQLNSKLQYSVEIKGDKNTQVISLNDSTSRTVLDHENLSKINELVLLIENTSPNHVSDQLAFQLQSSKMTFLEKINQDQKLALLLILICALIFAQFFKTPSMLKAKTYHKSLAISLYISLNLIVYSISNSPALERSFYPILALALAFCLSVLISILVSSKLPSRREVFTHISLIGISLTFISTSAVWSMPDSFLDLPYSGGFGTILLLTLYFGACYLKASKKSLPLLTFYGLALVPSFISLLLMMQNTAFLNELVQLKFISHQSLSENIGLITSRFLILFFFVEFICQCFSFIINKHALFDKNAHKKLAYLSFAIVLAPYIADLGCGTYMSEFPRILQAIIAVVTTVFSQGMLWAFVFMITGVLLDAIKGIGPAAHTIHDHAFKGRHNGRVYSGVLMAILQLLGMLCEWNFSRQLFESSPIISLSLIMIFVFPTVKVIIESFDGSHGFFDRTKSAYKESHLYTRGALVGLSLGLAIQWNLSSQHTFLRILFGCIAGTLVFAGVNALKEKSAKSFLLNSLQGGFIGAALAFYFDAGQLPVVSERFFNYNTFATNAQNYSFDTLLSKWGHVQLGTYTGGSKLFFNQALNGVIAWGVAAWLFALNQSLLKALFTRNSIHLKRIVSQDGLTELAEGTIRVLRWGLWMSPIIFTFLRQMPAPTWYNQDGAVHTLFCIGANFTMSAEQFHSWSLEVFMWIMAYEGFRILIWLDHMGLRVATLVNLSFIGMDDLDKKFARFTGKEGLSVIPEGVKRFMTWAPLLIPYYIPRSGADWDYAWNKALSIQASSQNFNSLKPTVLLTLFASTLVLIQLYLTFRKYREKNSLQISNQELHLSCQDGHVSSSMHGLRSNIQITRSSKLHENSQIFLLKHGNEKFNLFKESRIRRDENTLIFELQKELFKAEVKITIPVKSDPIYFVDLKIENAKKADIELILYQEWSLDKANEDSVRVKEKRESQEVLLSPGSNALYCLQPTTGMFGLMASQKAPNTYLRHRSDFDASSLMKEAPKTQRQWHADPATGLVLNFTLDEKENYQNRFAMGCAFYEDEAINFVKSYLLPETRK</sequence>
<feature type="transmembrane region" description="Helical" evidence="1">
    <location>
        <begin position="596"/>
        <end position="617"/>
    </location>
</feature>
<keyword evidence="1" id="KW-0812">Transmembrane</keyword>
<name>A6DFU1_9BACT</name>
<keyword evidence="1" id="KW-0472">Membrane</keyword>
<feature type="transmembrane region" description="Helical" evidence="1">
    <location>
        <begin position="794"/>
        <end position="815"/>
    </location>
</feature>
<feature type="transmembrane region" description="Helical" evidence="1">
    <location>
        <begin position="474"/>
        <end position="492"/>
    </location>
</feature>
<feature type="transmembrane region" description="Helical" evidence="1">
    <location>
        <begin position="376"/>
        <end position="395"/>
    </location>
</feature>
<dbReference type="EMBL" id="ABCK01000001">
    <property type="protein sequence ID" value="EDM29671.1"/>
    <property type="molecule type" value="Genomic_DNA"/>
</dbReference>
<feature type="transmembrane region" description="Helical" evidence="1">
    <location>
        <begin position="907"/>
        <end position="929"/>
    </location>
</feature>
<dbReference type="AlphaFoldDB" id="A6DFU1"/>
<feature type="transmembrane region" description="Helical" evidence="1">
    <location>
        <begin position="345"/>
        <end position="364"/>
    </location>
</feature>
<accession>A6DFU1</accession>
<gene>
    <name evidence="2" type="ORF">LNTAR_18013</name>
</gene>
<feature type="transmembrane region" description="Helical" evidence="1">
    <location>
        <begin position="623"/>
        <end position="644"/>
    </location>
</feature>